<feature type="transmembrane region" description="Helical" evidence="11">
    <location>
        <begin position="376"/>
        <end position="396"/>
    </location>
</feature>
<dbReference type="PANTHER" id="PTHR33908:SF11">
    <property type="entry name" value="MEMBRANE PROTEIN"/>
    <property type="match status" value="1"/>
</dbReference>
<keyword evidence="8" id="KW-0256">Endoplasmic reticulum</keyword>
<keyword evidence="10 11" id="KW-0472">Membrane</keyword>
<accession>A0ABS5U933</accession>
<evidence type="ECO:0000256" key="6">
    <source>
        <dbReference type="ARBA" id="ARBA00022679"/>
    </source>
</evidence>
<name>A0ABS5U933_9BACT</name>
<proteinExistence type="predicted"/>
<feature type="transmembrane region" description="Helical" evidence="11">
    <location>
        <begin position="237"/>
        <end position="256"/>
    </location>
</feature>
<keyword evidence="5 12" id="KW-0328">Glycosyltransferase</keyword>
<reference evidence="12 13" key="1">
    <citation type="submission" date="2021-05" db="EMBL/GenBank/DDBJ databases">
        <title>The draft genome of Geobacter chapellei DSM 13688.</title>
        <authorList>
            <person name="Xu Z."/>
            <person name="Masuda Y."/>
            <person name="Itoh H."/>
            <person name="Senoo K."/>
        </authorList>
    </citation>
    <scope>NUCLEOTIDE SEQUENCE [LARGE SCALE GENOMIC DNA]</scope>
    <source>
        <strain evidence="12 13">DSM 13688</strain>
    </source>
</reference>
<evidence type="ECO:0000256" key="11">
    <source>
        <dbReference type="SAM" id="Phobius"/>
    </source>
</evidence>
<dbReference type="InterPro" id="IPR004856">
    <property type="entry name" value="Glyco_trans_ALG6/ALG8"/>
</dbReference>
<dbReference type="PANTHER" id="PTHR33908">
    <property type="entry name" value="MANNOSYLTRANSFERASE YKCB-RELATED"/>
    <property type="match status" value="1"/>
</dbReference>
<feature type="transmembrane region" description="Helical" evidence="11">
    <location>
        <begin position="116"/>
        <end position="136"/>
    </location>
</feature>
<keyword evidence="13" id="KW-1185">Reference proteome</keyword>
<evidence type="ECO:0000256" key="9">
    <source>
        <dbReference type="ARBA" id="ARBA00022989"/>
    </source>
</evidence>
<evidence type="ECO:0000256" key="1">
    <source>
        <dbReference type="ARBA" id="ARBA00004477"/>
    </source>
</evidence>
<comment type="pathway">
    <text evidence="3">Protein modification; protein glycosylation.</text>
</comment>
<dbReference type="Pfam" id="PF03155">
    <property type="entry name" value="Alg6_Alg8"/>
    <property type="match status" value="1"/>
</dbReference>
<evidence type="ECO:0000313" key="13">
    <source>
        <dbReference type="Proteomes" id="UP000784128"/>
    </source>
</evidence>
<dbReference type="EMBL" id="JAHDYS010000008">
    <property type="protein sequence ID" value="MBT1072180.1"/>
    <property type="molecule type" value="Genomic_DNA"/>
</dbReference>
<feature type="transmembrane region" description="Helical" evidence="11">
    <location>
        <begin position="306"/>
        <end position="324"/>
    </location>
</feature>
<dbReference type="Proteomes" id="UP000784128">
    <property type="component" value="Unassembled WGS sequence"/>
</dbReference>
<evidence type="ECO:0000313" key="12">
    <source>
        <dbReference type="EMBL" id="MBT1072180.1"/>
    </source>
</evidence>
<comment type="caution">
    <text evidence="12">The sequence shown here is derived from an EMBL/GenBank/DDBJ whole genome shotgun (WGS) entry which is preliminary data.</text>
</comment>
<feature type="transmembrane region" description="Helical" evidence="11">
    <location>
        <begin position="6"/>
        <end position="25"/>
    </location>
</feature>
<evidence type="ECO:0000256" key="10">
    <source>
        <dbReference type="ARBA" id="ARBA00023136"/>
    </source>
</evidence>
<comment type="subcellular location">
    <subcellularLocation>
        <location evidence="2">Cell membrane</location>
        <topology evidence="2">Multi-pass membrane protein</topology>
    </subcellularLocation>
    <subcellularLocation>
        <location evidence="1">Endoplasmic reticulum membrane</location>
        <topology evidence="1">Multi-pass membrane protein</topology>
    </subcellularLocation>
</comment>
<keyword evidence="7 11" id="KW-0812">Transmembrane</keyword>
<feature type="transmembrane region" description="Helical" evidence="11">
    <location>
        <begin position="408"/>
        <end position="428"/>
    </location>
</feature>
<organism evidence="12 13">
    <name type="scientific">Pelotalea chapellei</name>
    <dbReference type="NCBI Taxonomy" id="44671"/>
    <lineage>
        <taxon>Bacteria</taxon>
        <taxon>Pseudomonadati</taxon>
        <taxon>Thermodesulfobacteriota</taxon>
        <taxon>Desulfuromonadia</taxon>
        <taxon>Geobacterales</taxon>
        <taxon>Geobacteraceae</taxon>
        <taxon>Pelotalea</taxon>
    </lineage>
</organism>
<feature type="transmembrane region" description="Helical" evidence="11">
    <location>
        <begin position="354"/>
        <end position="369"/>
    </location>
</feature>
<sequence length="451" mass="49786">MTQLFFVALSAVFVGGVVLAGKYAACTQEGKEAPRQWLIYVALTFMLLIRIALVVTVKGYPADVQTFQAWAIQAAKDLPGFYSSGMFADYPPGYMYVLFLIGKTKEVLLVGNDSPAFLALIKMPAILADMVTVLLVYRLTSTHRGRRYALAVALIYGFNPAIIINSAAWGQVDAVFSLFIALSVISLTKDWLIRSAILFALALLIKPQALIFSPLFLCAASERLLPGTFSRNWKKMLISASAGIAVFIVFILPFALKEEPFWIFKHYAATLASYPYATLNAFNLFALSGGNFKPETDILLVFSYRAWGAFFIVAATLFAVAVYVKGRREVRMYYMALFLISAVFVLASKMHERYLFPALIFALLAFLYSQDRKMLALFAGYSVTHFMNVAQVLIAGMHGNHIHPFDPFLIAISALNLLLLGCTVAYGIKIQCQAKVATALLPSTPIKEPVS</sequence>
<evidence type="ECO:0000256" key="2">
    <source>
        <dbReference type="ARBA" id="ARBA00004651"/>
    </source>
</evidence>
<evidence type="ECO:0000256" key="5">
    <source>
        <dbReference type="ARBA" id="ARBA00022676"/>
    </source>
</evidence>
<evidence type="ECO:0000256" key="7">
    <source>
        <dbReference type="ARBA" id="ARBA00022692"/>
    </source>
</evidence>
<keyword evidence="6 12" id="KW-0808">Transferase</keyword>
<evidence type="ECO:0000256" key="3">
    <source>
        <dbReference type="ARBA" id="ARBA00004922"/>
    </source>
</evidence>
<dbReference type="RefSeq" id="WP_214298785.1">
    <property type="nucleotide sequence ID" value="NZ_JAHDYS010000008.1"/>
</dbReference>
<dbReference type="GO" id="GO:0016757">
    <property type="term" value="F:glycosyltransferase activity"/>
    <property type="evidence" value="ECO:0007669"/>
    <property type="project" value="UniProtKB-KW"/>
</dbReference>
<evidence type="ECO:0000256" key="4">
    <source>
        <dbReference type="ARBA" id="ARBA00022475"/>
    </source>
</evidence>
<gene>
    <name evidence="12" type="ORF">KJB30_10320</name>
</gene>
<keyword evidence="9 11" id="KW-1133">Transmembrane helix</keyword>
<evidence type="ECO:0000256" key="8">
    <source>
        <dbReference type="ARBA" id="ARBA00022824"/>
    </source>
</evidence>
<dbReference type="InterPro" id="IPR050297">
    <property type="entry name" value="LipidA_mod_glycosyltrf_83"/>
</dbReference>
<protein>
    <submittedName>
        <fullName evidence="12">Glycosyltransferase family 39 protein</fullName>
        <ecNumber evidence="12">2.4.-.-</ecNumber>
    </submittedName>
</protein>
<feature type="transmembrane region" description="Helical" evidence="11">
    <location>
        <begin position="148"/>
        <end position="168"/>
    </location>
</feature>
<feature type="transmembrane region" description="Helical" evidence="11">
    <location>
        <begin position="37"/>
        <end position="57"/>
    </location>
</feature>
<feature type="transmembrane region" description="Helical" evidence="11">
    <location>
        <begin position="197"/>
        <end position="217"/>
    </location>
</feature>
<keyword evidence="4" id="KW-1003">Cell membrane</keyword>
<feature type="transmembrane region" description="Helical" evidence="11">
    <location>
        <begin position="331"/>
        <end position="348"/>
    </location>
</feature>
<dbReference type="EC" id="2.4.-.-" evidence="12"/>